<accession>A0A5J4T858</accession>
<comment type="caution">
    <text evidence="2">The sequence shown here is derived from an EMBL/GenBank/DDBJ whole genome shotgun (WGS) entry which is preliminary data.</text>
</comment>
<dbReference type="EMBL" id="SNRW01036807">
    <property type="protein sequence ID" value="KAA6354152.1"/>
    <property type="molecule type" value="Genomic_DNA"/>
</dbReference>
<sequence>MLGDRQTDEGSTSTTTSGKNESRPTDKHASGELLFREIGECIGLEDEAVSNIILSSSQETWRKRRAGLHLFQQYIVEKKLEVKQILTGKADVILANALTQLEKRGGKSVLQDMKKMKTHAGVALSMFQETRDVAQSPIVQAIVKRLNLDNEQKSKYQSIWNLSQLTRFILRERL</sequence>
<dbReference type="OrthoDB" id="10265837at2759"/>
<proteinExistence type="predicted"/>
<dbReference type="Proteomes" id="UP000324800">
    <property type="component" value="Unassembled WGS sequence"/>
</dbReference>
<evidence type="ECO:0000256" key="1">
    <source>
        <dbReference type="SAM" id="MobiDB-lite"/>
    </source>
</evidence>
<protein>
    <submittedName>
        <fullName evidence="2">Uncharacterized protein</fullName>
    </submittedName>
</protein>
<dbReference type="AlphaFoldDB" id="A0A5J4T858"/>
<evidence type="ECO:0000313" key="2">
    <source>
        <dbReference type="EMBL" id="KAA6354152.1"/>
    </source>
</evidence>
<organism evidence="2 3">
    <name type="scientific">Streblomastix strix</name>
    <dbReference type="NCBI Taxonomy" id="222440"/>
    <lineage>
        <taxon>Eukaryota</taxon>
        <taxon>Metamonada</taxon>
        <taxon>Preaxostyla</taxon>
        <taxon>Oxymonadida</taxon>
        <taxon>Streblomastigidae</taxon>
        <taxon>Streblomastix</taxon>
    </lineage>
</organism>
<gene>
    <name evidence="2" type="ORF">EZS28_050319</name>
</gene>
<reference evidence="2 3" key="1">
    <citation type="submission" date="2019-03" db="EMBL/GenBank/DDBJ databases">
        <title>Single cell metagenomics reveals metabolic interactions within the superorganism composed of flagellate Streblomastix strix and complex community of Bacteroidetes bacteria on its surface.</title>
        <authorList>
            <person name="Treitli S.C."/>
            <person name="Kolisko M."/>
            <person name="Husnik F."/>
            <person name="Keeling P."/>
            <person name="Hampl V."/>
        </authorList>
    </citation>
    <scope>NUCLEOTIDE SEQUENCE [LARGE SCALE GENOMIC DNA]</scope>
    <source>
        <strain evidence="2">ST1C</strain>
    </source>
</reference>
<feature type="region of interest" description="Disordered" evidence="1">
    <location>
        <begin position="1"/>
        <end position="30"/>
    </location>
</feature>
<feature type="compositionally biased region" description="Basic and acidic residues" evidence="1">
    <location>
        <begin position="20"/>
        <end position="30"/>
    </location>
</feature>
<name>A0A5J4T858_9EUKA</name>
<evidence type="ECO:0000313" key="3">
    <source>
        <dbReference type="Proteomes" id="UP000324800"/>
    </source>
</evidence>